<protein>
    <recommendedName>
        <fullName evidence="3">DUF3835 domain-containing protein</fullName>
    </recommendedName>
</protein>
<dbReference type="SUPFAM" id="SSF46579">
    <property type="entry name" value="Prefoldin"/>
    <property type="match status" value="1"/>
</dbReference>
<dbReference type="GO" id="GO:0019212">
    <property type="term" value="F:phosphatase inhibitor activity"/>
    <property type="evidence" value="ECO:0007669"/>
    <property type="project" value="TreeGrafter"/>
</dbReference>
<evidence type="ECO:0000256" key="2">
    <source>
        <dbReference type="SAM" id="MobiDB-lite"/>
    </source>
</evidence>
<feature type="coiled-coil region" evidence="1">
    <location>
        <begin position="1"/>
        <end position="28"/>
    </location>
</feature>
<dbReference type="Pfam" id="PF13758">
    <property type="entry name" value="Prefoldin_3"/>
    <property type="match status" value="1"/>
</dbReference>
<evidence type="ECO:0000259" key="3">
    <source>
        <dbReference type="Pfam" id="PF12927"/>
    </source>
</evidence>
<feature type="compositionally biased region" description="Basic and acidic residues" evidence="2">
    <location>
        <begin position="453"/>
        <end position="464"/>
    </location>
</feature>
<sequence length="648" mass="71389">MARPKDALESLERQRLKLEENISQLQQQLYRWRLWDAEYDALKDEITSLGEGSTREDVLRTGREFGGSLVTEDEVKVLLGDNQGVIRSREQIVANIARRIDYVRQNIFTLEKQLAAAEDKLNVILVIEQPSNINEEGLPITDIVEELDDEGHVINSSTRTAGQAAPELLDVLKKAGVDVPERGDGDKGLHAGKKDMGALQMAPEDGMDIDKPSPSEGLPESTGSTSGVSQIMPPTDDAIATSSVTDSSVSQASNVTTRGSPPVITSDEDTEDDSTMMTEIDESPEDAALRREILQYGLEEVGAVVAELEMDESGSEFSISDEEYLMTDDEEEDEYGRTTRRVLDEEYHKQMRELEQNLNAKVLRNIGPDPSKLPDEVQRELEGSKAVLEIAEPEVVVSDKVDEKPAKKKKKVAFADELDIAPDRATKAASSDVEAKPERKVETPTVPAIQEAIVERSQAKKEEAQDTTQPAPPKKVSRFRSARKSAEPGGNTLQSFPSFPNEHKPHPSTQAPSSIPLFPAKPSTPKPFSQPIIDLTDPSHSSSQQSTSSRQPQAPPTPLSGTLIERTPPSPTTNTIPLPPLPSDVDEELHSREIASEFYQLRNRKIQQEGGFLRDDGEEMEAVVPLDEDGQEMPRVSRFKAARARRGV</sequence>
<dbReference type="InterPro" id="IPR039553">
    <property type="entry name" value="Prefoldin-like"/>
</dbReference>
<keyword evidence="5" id="KW-1185">Reference proteome</keyword>
<evidence type="ECO:0000313" key="5">
    <source>
        <dbReference type="Proteomes" id="UP000224634"/>
    </source>
</evidence>
<dbReference type="GO" id="GO:0003682">
    <property type="term" value="F:chromatin binding"/>
    <property type="evidence" value="ECO:0007669"/>
    <property type="project" value="TreeGrafter"/>
</dbReference>
<accession>A0A2B7Z4H0</accession>
<feature type="region of interest" description="Disordered" evidence="2">
    <location>
        <begin position="400"/>
        <end position="585"/>
    </location>
</feature>
<reference evidence="4 5" key="1">
    <citation type="submission" date="2017-10" db="EMBL/GenBank/DDBJ databases">
        <title>Comparative genomics in systemic dimorphic fungi from Ajellomycetaceae.</title>
        <authorList>
            <person name="Munoz J.F."/>
            <person name="Mcewen J.G."/>
            <person name="Clay O.K."/>
            <person name="Cuomo C.A."/>
        </authorList>
    </citation>
    <scope>NUCLEOTIDE SEQUENCE [LARGE SCALE GENOMIC DNA]</scope>
    <source>
        <strain evidence="4 5">UAMH7299</strain>
    </source>
</reference>
<dbReference type="GO" id="GO:0000122">
    <property type="term" value="P:negative regulation of transcription by RNA polymerase II"/>
    <property type="evidence" value="ECO:0007669"/>
    <property type="project" value="TreeGrafter"/>
</dbReference>
<dbReference type="InterPro" id="IPR009053">
    <property type="entry name" value="Prefoldin"/>
</dbReference>
<dbReference type="AlphaFoldDB" id="A0A2B7Z4H0"/>
<dbReference type="Pfam" id="PF12927">
    <property type="entry name" value="DUF3835"/>
    <property type="match status" value="2"/>
</dbReference>
<gene>
    <name evidence="4" type="ORF">AJ80_00273</name>
</gene>
<feature type="compositionally biased region" description="Low complexity" evidence="2">
    <location>
        <begin position="235"/>
        <end position="253"/>
    </location>
</feature>
<evidence type="ECO:0000313" key="4">
    <source>
        <dbReference type="EMBL" id="PGH28018.1"/>
    </source>
</evidence>
<feature type="compositionally biased region" description="Low complexity" evidence="2">
    <location>
        <begin position="538"/>
        <end position="552"/>
    </location>
</feature>
<feature type="region of interest" description="Disordered" evidence="2">
    <location>
        <begin position="309"/>
        <end position="337"/>
    </location>
</feature>
<evidence type="ECO:0000256" key="1">
    <source>
        <dbReference type="SAM" id="Coils"/>
    </source>
</evidence>
<dbReference type="InterPro" id="IPR024325">
    <property type="entry name" value="DUF3835"/>
</dbReference>
<feature type="compositionally biased region" description="Basic and acidic residues" evidence="2">
    <location>
        <begin position="433"/>
        <end position="442"/>
    </location>
</feature>
<dbReference type="Proteomes" id="UP000224634">
    <property type="component" value="Unassembled WGS sequence"/>
</dbReference>
<dbReference type="PANTHER" id="PTHR15111:SF0">
    <property type="entry name" value="UNCONVENTIONAL PREFOLDIN RPB5 INTERACTOR 1"/>
    <property type="match status" value="1"/>
</dbReference>
<dbReference type="PANTHER" id="PTHR15111">
    <property type="entry name" value="RNA POLYMERASE II SUBUNIT 5-MEDIATING PROTEIN NNX3"/>
    <property type="match status" value="1"/>
</dbReference>
<keyword evidence="1" id="KW-0175">Coiled coil</keyword>
<dbReference type="InterPro" id="IPR052255">
    <property type="entry name" value="RNA_pol_II_subunit5-mediator"/>
</dbReference>
<comment type="caution">
    <text evidence="4">The sequence shown here is derived from an EMBL/GenBank/DDBJ whole genome shotgun (WGS) entry which is preliminary data.</text>
</comment>
<feature type="domain" description="DUF3835" evidence="3">
    <location>
        <begin position="561"/>
        <end position="643"/>
    </location>
</feature>
<dbReference type="EMBL" id="PDNA01000002">
    <property type="protein sequence ID" value="PGH28018.1"/>
    <property type="molecule type" value="Genomic_DNA"/>
</dbReference>
<feature type="domain" description="DUF3835" evidence="3">
    <location>
        <begin position="450"/>
        <end position="483"/>
    </location>
</feature>
<feature type="region of interest" description="Disordered" evidence="2">
    <location>
        <begin position="203"/>
        <end position="274"/>
    </location>
</feature>
<name>A0A2B7Z4H0_POLH7</name>
<organism evidence="4 5">
    <name type="scientific">Polytolypa hystricis (strain UAMH7299)</name>
    <dbReference type="NCBI Taxonomy" id="1447883"/>
    <lineage>
        <taxon>Eukaryota</taxon>
        <taxon>Fungi</taxon>
        <taxon>Dikarya</taxon>
        <taxon>Ascomycota</taxon>
        <taxon>Pezizomycotina</taxon>
        <taxon>Eurotiomycetes</taxon>
        <taxon>Eurotiomycetidae</taxon>
        <taxon>Onygenales</taxon>
        <taxon>Onygenales incertae sedis</taxon>
        <taxon>Polytolypa</taxon>
    </lineage>
</organism>
<proteinExistence type="predicted"/>
<feature type="compositionally biased region" description="Acidic residues" evidence="2">
    <location>
        <begin position="309"/>
        <end position="334"/>
    </location>
</feature>
<dbReference type="Gene3D" id="1.10.287.370">
    <property type="match status" value="1"/>
</dbReference>
<dbReference type="GO" id="GO:0003714">
    <property type="term" value="F:transcription corepressor activity"/>
    <property type="evidence" value="ECO:0007669"/>
    <property type="project" value="TreeGrafter"/>
</dbReference>
<dbReference type="OrthoDB" id="21413at2759"/>